<dbReference type="eggNOG" id="COG2755">
    <property type="taxonomic scope" value="Bacteria"/>
</dbReference>
<dbReference type="InterPro" id="IPR036514">
    <property type="entry name" value="SGNH_hydro_sf"/>
</dbReference>
<dbReference type="Proteomes" id="UP000008917">
    <property type="component" value="Chromosome"/>
</dbReference>
<proteinExistence type="predicted"/>
<sequence length="262" mass="28086">MSNPLDLPLDPHMPRLAQRPRSATALALGAAALTLCAATASSTLVQWARVRNALRAGPGKQAEAHDAPEPASTPSMRLLLVGDSAALGVGADGPRHSLAGLIAADFPDAEVRNLARSGAMLTDVHAQLQAAGTGFDVAVIVAGGNDILRRRRMAQIARDADAVMADLAPRARTVVWLGVANMGLAPLFVPPWSWWVSARVRRARPLFAAAALRHGVCYLDFFREARDDVFSRDPLRYFAADGIHPSSSTYRHCYEVLRGKLD</sequence>
<evidence type="ECO:0000313" key="2">
    <source>
        <dbReference type="EMBL" id="ADU37227.1"/>
    </source>
</evidence>
<dbReference type="GO" id="GO:0016788">
    <property type="term" value="F:hydrolase activity, acting on ester bonds"/>
    <property type="evidence" value="ECO:0007669"/>
    <property type="project" value="UniProtKB-ARBA"/>
</dbReference>
<accession>E6V7W6</accession>
<dbReference type="STRING" id="595537.Varpa_3040"/>
<dbReference type="HOGENOM" id="CLU_1109567_0_0_4"/>
<dbReference type="Gene3D" id="3.40.50.1110">
    <property type="entry name" value="SGNH hydrolase"/>
    <property type="match status" value="1"/>
</dbReference>
<dbReference type="KEGG" id="vpe:Varpa_3040"/>
<dbReference type="Pfam" id="PF13472">
    <property type="entry name" value="Lipase_GDSL_2"/>
    <property type="match status" value="1"/>
</dbReference>
<evidence type="ECO:0000313" key="3">
    <source>
        <dbReference type="Proteomes" id="UP000008917"/>
    </source>
</evidence>
<feature type="domain" description="SGNH hydrolase-type esterase" evidence="1">
    <location>
        <begin position="81"/>
        <end position="251"/>
    </location>
</feature>
<dbReference type="OrthoDB" id="9804395at2"/>
<evidence type="ECO:0000259" key="1">
    <source>
        <dbReference type="Pfam" id="PF13472"/>
    </source>
</evidence>
<dbReference type="AlphaFoldDB" id="E6V7W6"/>
<name>E6V7W6_VARPE</name>
<gene>
    <name evidence="2" type="ordered locus">Varpa_3040</name>
</gene>
<dbReference type="SUPFAM" id="SSF52266">
    <property type="entry name" value="SGNH hydrolase"/>
    <property type="match status" value="1"/>
</dbReference>
<dbReference type="InterPro" id="IPR013830">
    <property type="entry name" value="SGNH_hydro"/>
</dbReference>
<dbReference type="EMBL" id="CP002417">
    <property type="protein sequence ID" value="ADU37227.1"/>
    <property type="molecule type" value="Genomic_DNA"/>
</dbReference>
<organism evidence="2 3">
    <name type="scientific">Variovorax paradoxus (strain EPS)</name>
    <dbReference type="NCBI Taxonomy" id="595537"/>
    <lineage>
        <taxon>Bacteria</taxon>
        <taxon>Pseudomonadati</taxon>
        <taxon>Pseudomonadota</taxon>
        <taxon>Betaproteobacteria</taxon>
        <taxon>Burkholderiales</taxon>
        <taxon>Comamonadaceae</taxon>
        <taxon>Variovorax</taxon>
    </lineage>
</organism>
<reference evidence="3" key="1">
    <citation type="submission" date="2010-12" db="EMBL/GenBank/DDBJ databases">
        <title>Complete sequence of Variovorax paradoxus EPS.</title>
        <authorList>
            <consortium name="US DOE Joint Genome Institute"/>
            <person name="Lucas S."/>
            <person name="Copeland A."/>
            <person name="Lapidus A."/>
            <person name="Cheng J.-F."/>
            <person name="Goodwin L."/>
            <person name="Pitluck S."/>
            <person name="Teshima H."/>
            <person name="Detter J.C."/>
            <person name="Han C."/>
            <person name="Tapia R."/>
            <person name="Land M."/>
            <person name="Hauser L."/>
            <person name="Kyrpides N."/>
            <person name="Ivanova N."/>
            <person name="Ovchinnikova G."/>
            <person name="Orwin P."/>
            <person name="Han J.-I.G."/>
            <person name="Woyke T."/>
        </authorList>
    </citation>
    <scope>NUCLEOTIDE SEQUENCE [LARGE SCALE GENOMIC DNA]</scope>
    <source>
        <strain evidence="3">EPS</strain>
    </source>
</reference>
<reference evidence="2 3" key="2">
    <citation type="journal article" date="2013" name="Genome Announc.">
        <title>Genome of the Root-Associated Plant Growth-Promoting Bacterium Variovorax paradoxus Strain EPS.</title>
        <authorList>
            <person name="Han J.I."/>
            <person name="Spain J.C."/>
            <person name="Leadbetter J.R."/>
            <person name="Ovchinnikova G."/>
            <person name="Goodwin L.A."/>
            <person name="Han C.S."/>
            <person name="Woyke T."/>
            <person name="Davenport K.W."/>
            <person name="Orwin P.M."/>
        </authorList>
    </citation>
    <scope>NUCLEOTIDE SEQUENCE [LARGE SCALE GENOMIC DNA]</scope>
    <source>
        <strain evidence="2 3">EPS</strain>
    </source>
</reference>
<protein>
    <submittedName>
        <fullName evidence="2">Lipolytic protein G-D-S-L family</fullName>
    </submittedName>
</protein>
<dbReference type="RefSeq" id="WP_013541455.1">
    <property type="nucleotide sequence ID" value="NC_014931.1"/>
</dbReference>